<feature type="transmembrane region" description="Helical" evidence="8">
    <location>
        <begin position="57"/>
        <end position="78"/>
    </location>
</feature>
<keyword evidence="4" id="KW-1003">Cell membrane</keyword>
<evidence type="ECO:0000256" key="4">
    <source>
        <dbReference type="ARBA" id="ARBA00022475"/>
    </source>
</evidence>
<evidence type="ECO:0000256" key="6">
    <source>
        <dbReference type="ARBA" id="ARBA00022989"/>
    </source>
</evidence>
<feature type="transmembrane region" description="Helical" evidence="8">
    <location>
        <begin position="299"/>
        <end position="320"/>
    </location>
</feature>
<feature type="transmembrane region" description="Helical" evidence="8">
    <location>
        <begin position="139"/>
        <end position="163"/>
    </location>
</feature>
<reference evidence="9 10" key="1">
    <citation type="journal article" date="2010" name="Stand. Genomic Sci.">
        <title>Complete genome sequence of Spirochaeta smaragdinae type strain (SEBR 4228).</title>
        <authorList>
            <person name="Mavromatis K."/>
            <person name="Yasawong M."/>
            <person name="Chertkov O."/>
            <person name="Lapidus A."/>
            <person name="Lucas S."/>
            <person name="Nolan M."/>
            <person name="Del Rio T.G."/>
            <person name="Tice H."/>
            <person name="Cheng J.F."/>
            <person name="Pitluck S."/>
            <person name="Liolios K."/>
            <person name="Ivanova N."/>
            <person name="Tapia R."/>
            <person name="Han C."/>
            <person name="Bruce D."/>
            <person name="Goodwin L."/>
            <person name="Pati A."/>
            <person name="Chen A."/>
            <person name="Palaniappan K."/>
            <person name="Land M."/>
            <person name="Hauser L."/>
            <person name="Chang Y.J."/>
            <person name="Jeffries C.D."/>
            <person name="Detter J.C."/>
            <person name="Rohde M."/>
            <person name="Brambilla E."/>
            <person name="Spring S."/>
            <person name="Goker M."/>
            <person name="Sikorski J."/>
            <person name="Woyke T."/>
            <person name="Bristow J."/>
            <person name="Eisen J.A."/>
            <person name="Markowitz V."/>
            <person name="Hugenholtz P."/>
            <person name="Klenk H.P."/>
            <person name="Kyrpides N.C."/>
        </authorList>
    </citation>
    <scope>NUCLEOTIDE SEQUENCE [LARGE SCALE GENOMIC DNA]</scope>
    <source>
        <strain evidence="10">DSM 11293 / JCM 15392 / SEBR 4228</strain>
    </source>
</reference>
<accession>E1R110</accession>
<dbReference type="GO" id="GO:0005886">
    <property type="term" value="C:plasma membrane"/>
    <property type="evidence" value="ECO:0007669"/>
    <property type="project" value="UniProtKB-SubCell"/>
</dbReference>
<evidence type="ECO:0000313" key="9">
    <source>
        <dbReference type="EMBL" id="ADK80259.1"/>
    </source>
</evidence>
<dbReference type="GO" id="GO:0022857">
    <property type="term" value="F:transmembrane transporter activity"/>
    <property type="evidence" value="ECO:0007669"/>
    <property type="project" value="InterPro"/>
</dbReference>
<dbReference type="SUPFAM" id="SSF81345">
    <property type="entry name" value="ABC transporter involved in vitamin B12 uptake, BtuC"/>
    <property type="match status" value="1"/>
</dbReference>
<dbReference type="KEGG" id="ssm:Spirs_1129"/>
<feature type="transmembrane region" description="Helical" evidence="8">
    <location>
        <begin position="85"/>
        <end position="103"/>
    </location>
</feature>
<dbReference type="HOGENOM" id="CLU_013016_0_2_12"/>
<sequence>MRLLLWILAIVLVILLLVGVASGSVRIPLRTVISVLTGHAEADANATIILGIRLPRLLMAILVGMMLSTAGTVAQAVFRNPLADPYIIGISAGAVAGAILAFFLGLPDVYYGIFAFFTALATAFLIFRLAGRKGKADTAMLLIVGIAVSSFLSALTSFVMYSAGEDSYRVMVWTMGYLGAATWGRVGLLVVPLIASSAYFLYLRQDIDALLMGDEEAYSLGIDVGKLKRRLLLVTSLIVSFSVAFTGMIGFVGLIVPHAIRLIIGNGHARLLPLAAFSGGVFLLFADTLARTLLAPTEIPIGVVTAFFGAPFFLVLAVRAGRGGAV</sequence>
<dbReference type="STRING" id="573413.Spirs_1129"/>
<feature type="transmembrane region" description="Helical" evidence="8">
    <location>
        <begin position="268"/>
        <end position="287"/>
    </location>
</feature>
<keyword evidence="6 8" id="KW-1133">Transmembrane helix</keyword>
<gene>
    <name evidence="9" type="ordered locus">Spirs_1129</name>
</gene>
<keyword evidence="3" id="KW-0813">Transport</keyword>
<evidence type="ECO:0000313" key="10">
    <source>
        <dbReference type="Proteomes" id="UP000002318"/>
    </source>
</evidence>
<evidence type="ECO:0000256" key="2">
    <source>
        <dbReference type="ARBA" id="ARBA00007935"/>
    </source>
</evidence>
<dbReference type="PANTHER" id="PTHR30472:SF25">
    <property type="entry name" value="ABC TRANSPORTER PERMEASE PROTEIN MJ0876-RELATED"/>
    <property type="match status" value="1"/>
</dbReference>
<dbReference type="EMBL" id="CP002116">
    <property type="protein sequence ID" value="ADK80259.1"/>
    <property type="molecule type" value="Genomic_DNA"/>
</dbReference>
<name>E1R110_SEDSS</name>
<comment type="similarity">
    <text evidence="2">Belongs to the binding-protein-dependent transport system permease family. FecCD subfamily.</text>
</comment>
<evidence type="ECO:0000256" key="5">
    <source>
        <dbReference type="ARBA" id="ARBA00022692"/>
    </source>
</evidence>
<feature type="transmembrane region" description="Helical" evidence="8">
    <location>
        <begin position="183"/>
        <end position="202"/>
    </location>
</feature>
<feature type="transmembrane region" description="Helical" evidence="8">
    <location>
        <begin position="109"/>
        <end position="127"/>
    </location>
</feature>
<keyword evidence="7 8" id="KW-0472">Membrane</keyword>
<dbReference type="InterPro" id="IPR037294">
    <property type="entry name" value="ABC_BtuC-like"/>
</dbReference>
<comment type="subcellular location">
    <subcellularLocation>
        <location evidence="1">Cell membrane</location>
        <topology evidence="1">Multi-pass membrane protein</topology>
    </subcellularLocation>
</comment>
<evidence type="ECO:0000256" key="1">
    <source>
        <dbReference type="ARBA" id="ARBA00004651"/>
    </source>
</evidence>
<proteinExistence type="inferred from homology"/>
<feature type="transmembrane region" description="Helical" evidence="8">
    <location>
        <begin position="231"/>
        <end position="256"/>
    </location>
</feature>
<dbReference type="CDD" id="cd06550">
    <property type="entry name" value="TM_ABC_iron-siderophores_like"/>
    <property type="match status" value="1"/>
</dbReference>
<evidence type="ECO:0000256" key="7">
    <source>
        <dbReference type="ARBA" id="ARBA00023136"/>
    </source>
</evidence>
<organism evidence="9 10">
    <name type="scientific">Sediminispirochaeta smaragdinae (strain DSM 11293 / JCM 15392 / SEBR 4228)</name>
    <name type="common">Spirochaeta smaragdinae</name>
    <dbReference type="NCBI Taxonomy" id="573413"/>
    <lineage>
        <taxon>Bacteria</taxon>
        <taxon>Pseudomonadati</taxon>
        <taxon>Spirochaetota</taxon>
        <taxon>Spirochaetia</taxon>
        <taxon>Spirochaetales</taxon>
        <taxon>Spirochaetaceae</taxon>
        <taxon>Sediminispirochaeta</taxon>
    </lineage>
</organism>
<dbReference type="AlphaFoldDB" id="E1R110"/>
<dbReference type="Pfam" id="PF01032">
    <property type="entry name" value="FecCD"/>
    <property type="match status" value="1"/>
</dbReference>
<dbReference type="PANTHER" id="PTHR30472">
    <property type="entry name" value="FERRIC ENTEROBACTIN TRANSPORT SYSTEM PERMEASE PROTEIN"/>
    <property type="match status" value="1"/>
</dbReference>
<protein>
    <submittedName>
        <fullName evidence="9">Transport system permease protein</fullName>
    </submittedName>
</protein>
<evidence type="ECO:0000256" key="8">
    <source>
        <dbReference type="SAM" id="Phobius"/>
    </source>
</evidence>
<dbReference type="GO" id="GO:0033214">
    <property type="term" value="P:siderophore-iron import into cell"/>
    <property type="evidence" value="ECO:0007669"/>
    <property type="project" value="TreeGrafter"/>
</dbReference>
<dbReference type="Gene3D" id="1.10.3470.10">
    <property type="entry name" value="ABC transporter involved in vitamin B12 uptake, BtuC"/>
    <property type="match status" value="1"/>
</dbReference>
<evidence type="ECO:0000256" key="3">
    <source>
        <dbReference type="ARBA" id="ARBA00022448"/>
    </source>
</evidence>
<dbReference type="InterPro" id="IPR000522">
    <property type="entry name" value="ABC_transptr_permease_BtuC"/>
</dbReference>
<keyword evidence="10" id="KW-1185">Reference proteome</keyword>
<dbReference type="Proteomes" id="UP000002318">
    <property type="component" value="Chromosome"/>
</dbReference>
<dbReference type="eggNOG" id="COG0609">
    <property type="taxonomic scope" value="Bacteria"/>
</dbReference>
<dbReference type="FunFam" id="1.10.3470.10:FF:000001">
    <property type="entry name" value="Vitamin B12 ABC transporter permease BtuC"/>
    <property type="match status" value="1"/>
</dbReference>
<keyword evidence="5 8" id="KW-0812">Transmembrane</keyword>